<protein>
    <submittedName>
        <fullName evidence="1">Uncharacterized protein</fullName>
    </submittedName>
</protein>
<dbReference type="Proteomes" id="UP000000238">
    <property type="component" value="Chromosome"/>
</dbReference>
<sequence>MRKRGRESPQRTAARIAKEPLEPAKGSIKWKRRNMDIALFVFLAPRIFKLPPILISSLISLHTNFFSQLSDMPAKFYFKNAIVYPRWLLLKNLSAIESPPLWI</sequence>
<accession>Q2SF44</accession>
<dbReference type="RefSeq" id="WP_011397797.1">
    <property type="nucleotide sequence ID" value="NC_007645.1"/>
</dbReference>
<dbReference type="EMBL" id="CP000155">
    <property type="protein sequence ID" value="ABC30730.1"/>
    <property type="molecule type" value="Genomic_DNA"/>
</dbReference>
<reference evidence="1 2" key="1">
    <citation type="journal article" date="2005" name="Nucleic Acids Res.">
        <title>Genomic blueprint of Hahella chejuensis, a marine microbe producing an algicidal agent.</title>
        <authorList>
            <person name="Jeong H."/>
            <person name="Yim J.H."/>
            <person name="Lee C."/>
            <person name="Choi S.-H."/>
            <person name="Park Y.K."/>
            <person name="Yoon S.H."/>
            <person name="Hur C.-G."/>
            <person name="Kang H.-Y."/>
            <person name="Kim D."/>
            <person name="Lee H.H."/>
            <person name="Park K.H."/>
            <person name="Park S.-H."/>
            <person name="Park H.-S."/>
            <person name="Lee H.K."/>
            <person name="Oh T.K."/>
            <person name="Kim J.F."/>
        </authorList>
    </citation>
    <scope>NUCLEOTIDE SEQUENCE [LARGE SCALE GENOMIC DNA]</scope>
    <source>
        <strain evidence="1 2">KCTC 2396</strain>
    </source>
</reference>
<name>Q2SF44_HAHCH</name>
<evidence type="ECO:0000313" key="1">
    <source>
        <dbReference type="EMBL" id="ABC30730.1"/>
    </source>
</evidence>
<evidence type="ECO:0000313" key="2">
    <source>
        <dbReference type="Proteomes" id="UP000000238"/>
    </source>
</evidence>
<dbReference type="AlphaFoldDB" id="Q2SF44"/>
<dbReference type="STRING" id="349521.HCH_04014"/>
<gene>
    <name evidence="1" type="ordered locus">HCH_04014</name>
</gene>
<organism evidence="1 2">
    <name type="scientific">Hahella chejuensis (strain KCTC 2396)</name>
    <dbReference type="NCBI Taxonomy" id="349521"/>
    <lineage>
        <taxon>Bacteria</taxon>
        <taxon>Pseudomonadati</taxon>
        <taxon>Pseudomonadota</taxon>
        <taxon>Gammaproteobacteria</taxon>
        <taxon>Oceanospirillales</taxon>
        <taxon>Hahellaceae</taxon>
        <taxon>Hahella</taxon>
    </lineage>
</organism>
<dbReference type="KEGG" id="hch:HCH_04014"/>
<dbReference type="HOGENOM" id="CLU_2259831_0_0_6"/>
<proteinExistence type="predicted"/>
<keyword evidence="2" id="KW-1185">Reference proteome</keyword>